<keyword evidence="3" id="KW-1185">Reference proteome</keyword>
<evidence type="ECO:0008006" key="4">
    <source>
        <dbReference type="Google" id="ProtNLM"/>
    </source>
</evidence>
<feature type="compositionally biased region" description="Basic and acidic residues" evidence="1">
    <location>
        <begin position="160"/>
        <end position="191"/>
    </location>
</feature>
<name>V4JSY7_EUTSA</name>
<dbReference type="STRING" id="72664.V4JSY7"/>
<accession>V4JSY7</accession>
<evidence type="ECO:0000313" key="3">
    <source>
        <dbReference type="Proteomes" id="UP000030689"/>
    </source>
</evidence>
<dbReference type="Pfam" id="PF07797">
    <property type="entry name" value="DUF1639"/>
    <property type="match status" value="1"/>
</dbReference>
<dbReference type="PANTHER" id="PTHR33130">
    <property type="entry name" value="PUTATIVE (DUF1639)-RELATED"/>
    <property type="match status" value="1"/>
</dbReference>
<dbReference type="eggNOG" id="ENOG502RZ6T">
    <property type="taxonomic scope" value="Eukaryota"/>
</dbReference>
<evidence type="ECO:0000313" key="2">
    <source>
        <dbReference type="EMBL" id="ESQ28435.1"/>
    </source>
</evidence>
<organism evidence="2 3">
    <name type="scientific">Eutrema salsugineum</name>
    <name type="common">Saltwater cress</name>
    <name type="synonym">Sisymbrium salsugineum</name>
    <dbReference type="NCBI Taxonomy" id="72664"/>
    <lineage>
        <taxon>Eukaryota</taxon>
        <taxon>Viridiplantae</taxon>
        <taxon>Streptophyta</taxon>
        <taxon>Embryophyta</taxon>
        <taxon>Tracheophyta</taxon>
        <taxon>Spermatophyta</taxon>
        <taxon>Magnoliopsida</taxon>
        <taxon>eudicotyledons</taxon>
        <taxon>Gunneridae</taxon>
        <taxon>Pentapetalae</taxon>
        <taxon>rosids</taxon>
        <taxon>malvids</taxon>
        <taxon>Brassicales</taxon>
        <taxon>Brassicaceae</taxon>
        <taxon>Eutremeae</taxon>
        <taxon>Eutrema</taxon>
    </lineage>
</organism>
<gene>
    <name evidence="2" type="ORF">EUTSA_v10018875mg</name>
</gene>
<dbReference type="Proteomes" id="UP000030689">
    <property type="component" value="Unassembled WGS sequence"/>
</dbReference>
<dbReference type="Gramene" id="ESQ28435">
    <property type="protein sequence ID" value="ESQ28435"/>
    <property type="gene ID" value="EUTSA_v10018875mg"/>
</dbReference>
<proteinExistence type="predicted"/>
<protein>
    <recommendedName>
        <fullName evidence="4">DUF1639 domain-containing protein</fullName>
    </recommendedName>
</protein>
<feature type="region of interest" description="Disordered" evidence="1">
    <location>
        <begin position="153"/>
        <end position="195"/>
    </location>
</feature>
<dbReference type="KEGG" id="eus:EUTSA_v10018875mg"/>
<dbReference type="PANTHER" id="PTHR33130:SF31">
    <property type="entry name" value="(RAPE) HYPOTHETICAL PROTEIN"/>
    <property type="match status" value="1"/>
</dbReference>
<sequence>MSYDFVRLYGRLRSTATMRENLCKFQTIRKRRLRRSMVLPGEEEDYMATEHERSKTRHNFTLPKWGIQRALRCVKVESDGESDAAGDRRPSRPRRRSSPSEIGGATPVRFGGGFENRNRYLETEPWRFLKYGVEEGFEEYRARLMSHLRTTTESIFRKQAPGDEEKTNEREELEPPEKEELEPPAKEREVSPPEAPVVAVEVKPWNLRKRRAACKAPITDTGNSDANQYKNYKGLEIHEDKRVSSSISGNKSETKPRRLLSTLSKKEIEEDYMALVGHRPPRRPKKRSRTVQKQIELLYPALYISEITPDMYKVSDAAENGKR</sequence>
<dbReference type="InterPro" id="IPR012438">
    <property type="entry name" value="DUF1639"/>
</dbReference>
<evidence type="ECO:0000256" key="1">
    <source>
        <dbReference type="SAM" id="MobiDB-lite"/>
    </source>
</evidence>
<dbReference type="AlphaFoldDB" id="V4JSY7"/>
<dbReference type="EMBL" id="KI517953">
    <property type="protein sequence ID" value="ESQ28435.1"/>
    <property type="molecule type" value="Genomic_DNA"/>
</dbReference>
<dbReference type="OMA" id="GDYMART"/>
<feature type="region of interest" description="Disordered" evidence="1">
    <location>
        <begin position="77"/>
        <end position="114"/>
    </location>
</feature>
<reference evidence="2 3" key="1">
    <citation type="journal article" date="2013" name="Front. Plant Sci.">
        <title>The Reference Genome of the Halophytic Plant Eutrema salsugineum.</title>
        <authorList>
            <person name="Yang R."/>
            <person name="Jarvis D.E."/>
            <person name="Chen H."/>
            <person name="Beilstein M.A."/>
            <person name="Grimwood J."/>
            <person name="Jenkins J."/>
            <person name="Shu S."/>
            <person name="Prochnik S."/>
            <person name="Xin M."/>
            <person name="Ma C."/>
            <person name="Schmutz J."/>
            <person name="Wing R.A."/>
            <person name="Mitchell-Olds T."/>
            <person name="Schumaker K.S."/>
            <person name="Wang X."/>
        </authorList>
    </citation>
    <scope>NUCLEOTIDE SEQUENCE [LARGE SCALE GENOMIC DNA]</scope>
</reference>